<protein>
    <submittedName>
        <fullName evidence="1">Uncharacterized protein</fullName>
    </submittedName>
</protein>
<reference evidence="1" key="1">
    <citation type="journal article" date="2021" name="Proc. Natl. Acad. Sci. U.S.A.">
        <title>A Catalog of Tens of Thousands of Viruses from Human Metagenomes Reveals Hidden Associations with Chronic Diseases.</title>
        <authorList>
            <person name="Tisza M.J."/>
            <person name="Buck C.B."/>
        </authorList>
    </citation>
    <scope>NUCLEOTIDE SEQUENCE</scope>
    <source>
        <strain evidence="1">Ctsf32</strain>
    </source>
</reference>
<accession>A0A8S5LNQ3</accession>
<organism evidence="1">
    <name type="scientific">Siphoviridae sp. ctsf32</name>
    <dbReference type="NCBI Taxonomy" id="2827594"/>
    <lineage>
        <taxon>Viruses</taxon>
        <taxon>Duplodnaviria</taxon>
        <taxon>Heunggongvirae</taxon>
        <taxon>Uroviricota</taxon>
        <taxon>Caudoviricetes</taxon>
    </lineage>
</organism>
<name>A0A8S5LNQ3_9CAUD</name>
<proteinExistence type="predicted"/>
<evidence type="ECO:0000313" key="1">
    <source>
        <dbReference type="EMBL" id="DAD71479.1"/>
    </source>
</evidence>
<dbReference type="EMBL" id="BK015882">
    <property type="protein sequence ID" value="DAD71479.1"/>
    <property type="molecule type" value="Genomic_DNA"/>
</dbReference>
<sequence length="66" mass="7690">MFVKKEEYLGLKYRVEELENLLCPISGGGHDFVEIEPVYDYQPDGEVLVGHRCQCKRCLKKKFVLV</sequence>